<evidence type="ECO:0000313" key="2">
    <source>
        <dbReference type="Proteomes" id="UP001209570"/>
    </source>
</evidence>
<name>A0AAD5MJ33_PYTIN</name>
<comment type="caution">
    <text evidence="1">The sequence shown here is derived from an EMBL/GenBank/DDBJ whole genome shotgun (WGS) entry which is preliminary data.</text>
</comment>
<proteinExistence type="predicted"/>
<keyword evidence="2" id="KW-1185">Reference proteome</keyword>
<reference evidence="1" key="1">
    <citation type="submission" date="2021-12" db="EMBL/GenBank/DDBJ databases">
        <title>Prjna785345.</title>
        <authorList>
            <person name="Rujirawat T."/>
            <person name="Krajaejun T."/>
        </authorList>
    </citation>
    <scope>NUCLEOTIDE SEQUENCE</scope>
    <source>
        <strain evidence="1">Pi057C3</strain>
    </source>
</reference>
<protein>
    <submittedName>
        <fullName evidence="1">Uncharacterized protein</fullName>
    </submittedName>
</protein>
<organism evidence="1 2">
    <name type="scientific">Pythium insidiosum</name>
    <name type="common">Pythiosis disease agent</name>
    <dbReference type="NCBI Taxonomy" id="114742"/>
    <lineage>
        <taxon>Eukaryota</taxon>
        <taxon>Sar</taxon>
        <taxon>Stramenopiles</taxon>
        <taxon>Oomycota</taxon>
        <taxon>Peronosporomycetes</taxon>
        <taxon>Pythiales</taxon>
        <taxon>Pythiaceae</taxon>
        <taxon>Pythium</taxon>
    </lineage>
</organism>
<dbReference type="AlphaFoldDB" id="A0AAD5MJ33"/>
<sequence>MALDGVAALARAWRNASGGATVCSVPPALDPRARPSCGHCQLFVPAGPGTDQVAAARRLGELLRLLATAASVHREVYRLLACRGPACPYLACSWCDDADDQLAVTLRVYSAGESEPQLLHHALFDWDETAAGEEFKALRDAIERLPPHGARRAQIGVRLCLTPVNLGASALLIYAGHLARLLSAAAEAAGREQAHAFRVEALVCDASYVPVALDEFSPLLATLLSHSIPLSMASLCPRGVTAKALVALSSRGVMPTYATEMSMLIDQEAHENAAIFNAFCLLLETQCPRLKRLALKATSAQEFSIVRKAKRIMLRCNSTIVSVEIERRRDGNSDGDGENEDGIECDSDDDLELLGVSQDLVGAMINEMIAAAKGRTAIPDGEFLPDVVILPSLRLRIAFLSALASRDVHLPPSLLSQILSMAGRLALRTSY</sequence>
<accession>A0AAD5MJ33</accession>
<gene>
    <name evidence="1" type="ORF">P43SY_008519</name>
</gene>
<evidence type="ECO:0000313" key="1">
    <source>
        <dbReference type="EMBL" id="KAJ0409647.1"/>
    </source>
</evidence>
<dbReference type="Proteomes" id="UP001209570">
    <property type="component" value="Unassembled WGS sequence"/>
</dbReference>
<dbReference type="EMBL" id="JAKCXM010000003">
    <property type="protein sequence ID" value="KAJ0409647.1"/>
    <property type="molecule type" value="Genomic_DNA"/>
</dbReference>